<name>A0ACB6QMF8_9PLEO</name>
<sequence length="415" mass="47938">MVAPTTPVIKLHRVLQRTPSLRQHCRCLSIHISDILAARSPHHFDIVNDFARWLTRVRCLSVHGGFEEKFNNPHTWALIRNLVVNMREVEHATISREWFGLYLGPIMRNIEFPKLRELNIHGISHSKKEITILDPKKHRTASFTALSISDYEESPGSTALLIQWPTTLVHFEFGSFYNNPHIMDLPMFQSWLFIHRETLKNINIGYLSRAGSKRLFDATFFPNLESLQLSRWQMERPLQFTAEDANVLGPKVKLFGWDFSIYDQHNEGWDDFGENEESWISELGKAAVARQSSLKTIAIYFGPDHWGAGKKESYPWDRMDSVRDGIMRPNGMDLVYNRPCISREEWLAERRGGTKAESISLSDLNMQEAPESASADESESESDTLVMAEPGFYGRDIRWYFAPVQRPWNISELRG</sequence>
<organism evidence="1 2">
    <name type="scientific">Lindgomyces ingoldianus</name>
    <dbReference type="NCBI Taxonomy" id="673940"/>
    <lineage>
        <taxon>Eukaryota</taxon>
        <taxon>Fungi</taxon>
        <taxon>Dikarya</taxon>
        <taxon>Ascomycota</taxon>
        <taxon>Pezizomycotina</taxon>
        <taxon>Dothideomycetes</taxon>
        <taxon>Pleosporomycetidae</taxon>
        <taxon>Pleosporales</taxon>
        <taxon>Lindgomycetaceae</taxon>
        <taxon>Lindgomyces</taxon>
    </lineage>
</organism>
<accession>A0ACB6QMF8</accession>
<reference evidence="1" key="1">
    <citation type="journal article" date="2020" name="Stud. Mycol.">
        <title>101 Dothideomycetes genomes: a test case for predicting lifestyles and emergence of pathogens.</title>
        <authorList>
            <person name="Haridas S."/>
            <person name="Albert R."/>
            <person name="Binder M."/>
            <person name="Bloem J."/>
            <person name="Labutti K."/>
            <person name="Salamov A."/>
            <person name="Andreopoulos B."/>
            <person name="Baker S."/>
            <person name="Barry K."/>
            <person name="Bills G."/>
            <person name="Bluhm B."/>
            <person name="Cannon C."/>
            <person name="Castanera R."/>
            <person name="Culley D."/>
            <person name="Daum C."/>
            <person name="Ezra D."/>
            <person name="Gonzalez J."/>
            <person name="Henrissat B."/>
            <person name="Kuo A."/>
            <person name="Liang C."/>
            <person name="Lipzen A."/>
            <person name="Lutzoni F."/>
            <person name="Magnuson J."/>
            <person name="Mondo S."/>
            <person name="Nolan M."/>
            <person name="Ohm R."/>
            <person name="Pangilinan J."/>
            <person name="Park H.-J."/>
            <person name="Ramirez L."/>
            <person name="Alfaro M."/>
            <person name="Sun H."/>
            <person name="Tritt A."/>
            <person name="Yoshinaga Y."/>
            <person name="Zwiers L.-H."/>
            <person name="Turgeon B."/>
            <person name="Goodwin S."/>
            <person name="Spatafora J."/>
            <person name="Crous P."/>
            <person name="Grigoriev I."/>
        </authorList>
    </citation>
    <scope>NUCLEOTIDE SEQUENCE</scope>
    <source>
        <strain evidence="1">ATCC 200398</strain>
    </source>
</reference>
<comment type="caution">
    <text evidence="1">The sequence shown here is derived from an EMBL/GenBank/DDBJ whole genome shotgun (WGS) entry which is preliminary data.</text>
</comment>
<dbReference type="Proteomes" id="UP000799755">
    <property type="component" value="Unassembled WGS sequence"/>
</dbReference>
<evidence type="ECO:0000313" key="2">
    <source>
        <dbReference type="Proteomes" id="UP000799755"/>
    </source>
</evidence>
<dbReference type="EMBL" id="MU003521">
    <property type="protein sequence ID" value="KAF2467331.1"/>
    <property type="molecule type" value="Genomic_DNA"/>
</dbReference>
<gene>
    <name evidence="1" type="ORF">BDR25DRAFT_234971</name>
</gene>
<proteinExistence type="predicted"/>
<keyword evidence="2" id="KW-1185">Reference proteome</keyword>
<evidence type="ECO:0000313" key="1">
    <source>
        <dbReference type="EMBL" id="KAF2467331.1"/>
    </source>
</evidence>
<protein>
    <submittedName>
        <fullName evidence="1">Uncharacterized protein</fullName>
    </submittedName>
</protein>